<gene>
    <name evidence="2" type="ORF">GCM10023149_24940</name>
</gene>
<sequence>MELMFILTHLVMLDCIVVIIICAARIKYPAVTSYSLKPKLNTVDYPFPLAEIVKEESGAFDIATTK</sequence>
<keyword evidence="1" id="KW-0472">Membrane</keyword>
<proteinExistence type="predicted"/>
<evidence type="ECO:0000256" key="1">
    <source>
        <dbReference type="SAM" id="Phobius"/>
    </source>
</evidence>
<comment type="caution">
    <text evidence="2">The sequence shown here is derived from an EMBL/GenBank/DDBJ whole genome shotgun (WGS) entry which is preliminary data.</text>
</comment>
<dbReference type="EMBL" id="BAABFT010000005">
    <property type="protein sequence ID" value="GAA4323768.1"/>
    <property type="molecule type" value="Genomic_DNA"/>
</dbReference>
<name>A0ABP8GG51_9SPHI</name>
<keyword evidence="1" id="KW-0812">Transmembrane</keyword>
<reference evidence="3" key="1">
    <citation type="journal article" date="2019" name="Int. J. Syst. Evol. Microbiol.">
        <title>The Global Catalogue of Microorganisms (GCM) 10K type strain sequencing project: providing services to taxonomists for standard genome sequencing and annotation.</title>
        <authorList>
            <consortium name="The Broad Institute Genomics Platform"/>
            <consortium name="The Broad Institute Genome Sequencing Center for Infectious Disease"/>
            <person name="Wu L."/>
            <person name="Ma J."/>
        </authorList>
    </citation>
    <scope>NUCLEOTIDE SEQUENCE [LARGE SCALE GENOMIC DNA]</scope>
    <source>
        <strain evidence="3">JCM 17705</strain>
    </source>
</reference>
<evidence type="ECO:0000313" key="2">
    <source>
        <dbReference type="EMBL" id="GAA4323768.1"/>
    </source>
</evidence>
<keyword evidence="3" id="KW-1185">Reference proteome</keyword>
<protein>
    <submittedName>
        <fullName evidence="2">Uncharacterized protein</fullName>
    </submittedName>
</protein>
<organism evidence="2 3">
    <name type="scientific">Mucilaginibacter gynuensis</name>
    <dbReference type="NCBI Taxonomy" id="1302236"/>
    <lineage>
        <taxon>Bacteria</taxon>
        <taxon>Pseudomonadati</taxon>
        <taxon>Bacteroidota</taxon>
        <taxon>Sphingobacteriia</taxon>
        <taxon>Sphingobacteriales</taxon>
        <taxon>Sphingobacteriaceae</taxon>
        <taxon>Mucilaginibacter</taxon>
    </lineage>
</organism>
<accession>A0ABP8GG51</accession>
<dbReference type="RefSeq" id="WP_345211413.1">
    <property type="nucleotide sequence ID" value="NZ_BAABFT010000005.1"/>
</dbReference>
<feature type="transmembrane region" description="Helical" evidence="1">
    <location>
        <begin position="6"/>
        <end position="26"/>
    </location>
</feature>
<evidence type="ECO:0000313" key="3">
    <source>
        <dbReference type="Proteomes" id="UP001500582"/>
    </source>
</evidence>
<keyword evidence="1" id="KW-1133">Transmembrane helix</keyword>
<dbReference type="Proteomes" id="UP001500582">
    <property type="component" value="Unassembled WGS sequence"/>
</dbReference>